<dbReference type="SUPFAM" id="SSF49764">
    <property type="entry name" value="HSP20-like chaperones"/>
    <property type="match status" value="1"/>
</dbReference>
<evidence type="ECO:0000256" key="1">
    <source>
        <dbReference type="ARBA" id="ARBA00022946"/>
    </source>
</evidence>
<evidence type="ECO:0000256" key="5">
    <source>
        <dbReference type="SAM" id="MobiDB-lite"/>
    </source>
</evidence>
<evidence type="ECO:0000256" key="3">
    <source>
        <dbReference type="PROSITE-ProRule" id="PRU00285"/>
    </source>
</evidence>
<feature type="domain" description="SHSP" evidence="6">
    <location>
        <begin position="62"/>
        <end position="165"/>
    </location>
</feature>
<name>A0AAD8MWL6_9APIA</name>
<dbReference type="Gene3D" id="2.60.40.790">
    <property type="match status" value="1"/>
</dbReference>
<dbReference type="InterPro" id="IPR008978">
    <property type="entry name" value="HSP20-like_chaperone"/>
</dbReference>
<keyword evidence="2" id="KW-0346">Stress response</keyword>
<comment type="caution">
    <text evidence="7">The sequence shown here is derived from an EMBL/GenBank/DDBJ whole genome shotgun (WGS) entry which is preliminary data.</text>
</comment>
<dbReference type="Pfam" id="PF00011">
    <property type="entry name" value="HSP20"/>
    <property type="match status" value="1"/>
</dbReference>
<dbReference type="AlphaFoldDB" id="A0AAD8MWL6"/>
<dbReference type="PANTHER" id="PTHR46991">
    <property type="entry name" value="23.5 KDA HEAT SHOCK PROTEIN, MITOCHONDRIAL"/>
    <property type="match status" value="1"/>
</dbReference>
<evidence type="ECO:0000313" key="8">
    <source>
        <dbReference type="Proteomes" id="UP001237642"/>
    </source>
</evidence>
<keyword evidence="1" id="KW-0809">Transit peptide</keyword>
<keyword evidence="8" id="KW-1185">Reference proteome</keyword>
<sequence>MADKFSTGNGKGSDAPTSSQSMKLLTGDASNDKLTGKLSTDDPLAILSLVKKLVDHVPTPVPDKVGGSVRVLEWVSEELDDFLILSVDMPGLAKEHIKVCVEENSLIVKGDGGEEEPRSYSGAIDLPNDMFHMDRIKAVMKNGILKLCIPKIKKAAKALMYLDVE</sequence>
<reference evidence="7" key="2">
    <citation type="submission" date="2023-05" db="EMBL/GenBank/DDBJ databases">
        <authorList>
            <person name="Schelkunov M.I."/>
        </authorList>
    </citation>
    <scope>NUCLEOTIDE SEQUENCE</scope>
    <source>
        <strain evidence="7">Hsosn_3</strain>
        <tissue evidence="7">Leaf</tissue>
    </source>
</reference>
<organism evidence="7 8">
    <name type="scientific">Heracleum sosnowskyi</name>
    <dbReference type="NCBI Taxonomy" id="360622"/>
    <lineage>
        <taxon>Eukaryota</taxon>
        <taxon>Viridiplantae</taxon>
        <taxon>Streptophyta</taxon>
        <taxon>Embryophyta</taxon>
        <taxon>Tracheophyta</taxon>
        <taxon>Spermatophyta</taxon>
        <taxon>Magnoliopsida</taxon>
        <taxon>eudicotyledons</taxon>
        <taxon>Gunneridae</taxon>
        <taxon>Pentapetalae</taxon>
        <taxon>asterids</taxon>
        <taxon>campanulids</taxon>
        <taxon>Apiales</taxon>
        <taxon>Apiaceae</taxon>
        <taxon>Apioideae</taxon>
        <taxon>apioid superclade</taxon>
        <taxon>Tordylieae</taxon>
        <taxon>Tordyliinae</taxon>
        <taxon>Heracleum</taxon>
    </lineage>
</organism>
<dbReference type="EMBL" id="JAUIZM010000004">
    <property type="protein sequence ID" value="KAK1387709.1"/>
    <property type="molecule type" value="Genomic_DNA"/>
</dbReference>
<evidence type="ECO:0000259" key="6">
    <source>
        <dbReference type="PROSITE" id="PS01031"/>
    </source>
</evidence>
<accession>A0AAD8MWL6</accession>
<dbReference type="CDD" id="cd06464">
    <property type="entry name" value="ACD_sHsps-like"/>
    <property type="match status" value="1"/>
</dbReference>
<dbReference type="InterPro" id="IPR002068">
    <property type="entry name" value="A-crystallin/Hsp20_dom"/>
</dbReference>
<reference evidence="7" key="1">
    <citation type="submission" date="2023-02" db="EMBL/GenBank/DDBJ databases">
        <title>Genome of toxic invasive species Heracleum sosnowskyi carries increased number of genes despite the absence of recent whole-genome duplications.</title>
        <authorList>
            <person name="Schelkunov M."/>
            <person name="Shtratnikova V."/>
            <person name="Makarenko M."/>
            <person name="Klepikova A."/>
            <person name="Omelchenko D."/>
            <person name="Novikova G."/>
            <person name="Obukhova E."/>
            <person name="Bogdanov V."/>
            <person name="Penin A."/>
            <person name="Logacheva M."/>
        </authorList>
    </citation>
    <scope>NUCLEOTIDE SEQUENCE</scope>
    <source>
        <strain evidence="7">Hsosn_3</strain>
        <tissue evidence="7">Leaf</tissue>
    </source>
</reference>
<protein>
    <recommendedName>
        <fullName evidence="6">SHSP domain-containing protein</fullName>
    </recommendedName>
</protein>
<feature type="region of interest" description="Disordered" evidence="5">
    <location>
        <begin position="1"/>
        <end position="23"/>
    </location>
</feature>
<dbReference type="PROSITE" id="PS01031">
    <property type="entry name" value="SHSP"/>
    <property type="match status" value="1"/>
</dbReference>
<dbReference type="PANTHER" id="PTHR46991:SF11">
    <property type="entry name" value="SMALL HEAT SHOCK PROTEIN HSPF"/>
    <property type="match status" value="1"/>
</dbReference>
<evidence type="ECO:0000313" key="7">
    <source>
        <dbReference type="EMBL" id="KAK1387709.1"/>
    </source>
</evidence>
<gene>
    <name evidence="7" type="ORF">POM88_015887</name>
</gene>
<comment type="similarity">
    <text evidence="3 4">Belongs to the small heat shock protein (HSP20) family.</text>
</comment>
<evidence type="ECO:0000256" key="2">
    <source>
        <dbReference type="ARBA" id="ARBA00023016"/>
    </source>
</evidence>
<evidence type="ECO:0000256" key="4">
    <source>
        <dbReference type="RuleBase" id="RU003616"/>
    </source>
</evidence>
<dbReference type="Proteomes" id="UP001237642">
    <property type="component" value="Unassembled WGS sequence"/>
</dbReference>
<proteinExistence type="inferred from homology"/>
<dbReference type="InterPro" id="IPR044656">
    <property type="entry name" value="HSP14.7/HSP23.5/HSP23.6-like"/>
</dbReference>